<protein>
    <recommendedName>
        <fullName evidence="4">Bacteriocin</fullName>
    </recommendedName>
</protein>
<gene>
    <name evidence="2" type="ORF">DRF57_00815</name>
</gene>
<evidence type="ECO:0000313" key="3">
    <source>
        <dbReference type="Proteomes" id="UP000256491"/>
    </source>
</evidence>
<dbReference type="EMBL" id="QNUF01000001">
    <property type="protein sequence ID" value="REC78855.1"/>
    <property type="molecule type" value="Genomic_DNA"/>
</dbReference>
<dbReference type="RefSeq" id="WP_115916367.1">
    <property type="nucleotide sequence ID" value="NZ_BJYH01000013.1"/>
</dbReference>
<evidence type="ECO:0000256" key="1">
    <source>
        <dbReference type="SAM" id="MobiDB-lite"/>
    </source>
</evidence>
<evidence type="ECO:0000313" key="2">
    <source>
        <dbReference type="EMBL" id="REC78855.1"/>
    </source>
</evidence>
<feature type="region of interest" description="Disordered" evidence="1">
    <location>
        <begin position="1"/>
        <end position="27"/>
    </location>
</feature>
<dbReference type="Proteomes" id="UP000256491">
    <property type="component" value="Unassembled WGS sequence"/>
</dbReference>
<evidence type="ECO:0008006" key="4">
    <source>
        <dbReference type="Google" id="ProtNLM"/>
    </source>
</evidence>
<sequence length="71" mass="7313">MKKLKKITGGLSRNEMRKVNGAGLPPEDPETLACPTTTCTSSDICTSTSGLGSCSCKIGPWDSVGVCQAHG</sequence>
<reference evidence="2 3" key="1">
    <citation type="journal article" date="2010" name="Syst. Appl. Microbiol.">
        <title>Four new species of Chryseobacterium from the rhizosphere of coastal sand dune plants, Chryseobacterium elymi sp. nov., Chryseobacterium hagamense sp. nov., Chryseobacterium lathyri sp. nov. and Chryseobacterium rhizosphaerae sp. nov.</title>
        <authorList>
            <person name="Cho S.H."/>
            <person name="Lee K.S."/>
            <person name="Shin D.S."/>
            <person name="Han J.H."/>
            <person name="Park K.S."/>
            <person name="Lee C.H."/>
            <person name="Park K.H."/>
            <person name="Kim S.B."/>
        </authorList>
    </citation>
    <scope>NUCLEOTIDE SEQUENCE [LARGE SCALE GENOMIC DNA]</scope>
    <source>
        <strain evidence="2 3">KCTC 22548</strain>
    </source>
</reference>
<proteinExistence type="predicted"/>
<comment type="caution">
    <text evidence="2">The sequence shown here is derived from an EMBL/GenBank/DDBJ whole genome shotgun (WGS) entry which is preliminary data.</text>
</comment>
<accession>A0ABX9IR47</accession>
<name>A0ABX9IR47_9FLAO</name>
<keyword evidence="3" id="KW-1185">Reference proteome</keyword>
<organism evidence="2 3">
    <name type="scientific">Chryseobacterium rhizosphaerae</name>
    <dbReference type="NCBI Taxonomy" id="395937"/>
    <lineage>
        <taxon>Bacteria</taxon>
        <taxon>Pseudomonadati</taxon>
        <taxon>Bacteroidota</taxon>
        <taxon>Flavobacteriia</taxon>
        <taxon>Flavobacteriales</taxon>
        <taxon>Weeksellaceae</taxon>
        <taxon>Chryseobacterium group</taxon>
        <taxon>Chryseobacterium</taxon>
    </lineage>
</organism>